<dbReference type="EMBL" id="PKTG01000122">
    <property type="protein sequence ID" value="PLX16141.1"/>
    <property type="molecule type" value="Genomic_DNA"/>
</dbReference>
<dbReference type="InterPro" id="IPR050194">
    <property type="entry name" value="Glycosyltransferase_grp1"/>
</dbReference>
<gene>
    <name evidence="3" type="ORF">C0601_10985</name>
</gene>
<feature type="domain" description="Glycosyl transferase family 1" evidence="1">
    <location>
        <begin position="187"/>
        <end position="342"/>
    </location>
</feature>
<sequence length="342" mass="38995">MKITQIGKYYPPYKGGIENHLFSLVNNIKNEVEELTVEVFNDSFFSSKEVEGNVTIKRNGKLFEVFSTPFSLSMFFSFLGDDSDIYHIHMPNPSAHLLMKMAGLPKDKKLVISHHSDIVAQKFVYKFYKPLMKKIYQRADAIIAATPYHVQYSDILPEFEEKVKIIPYGINIDSFEKDKELLDRIKRIKEFLGENSKNAVFVGRLVYYKGVSFLVDAFKQIDGDYNLIIVGNGPYYSTLKAQSMEDKRIIFIPEADDVQLKAILNSSDIFVLPSIETSEAFGIVQLEAMACSIPVISTNVDSGMKEVNIDKKTGIKVPPKDVDHLKDALKNLFENDEYRNQL</sequence>
<dbReference type="Pfam" id="PF00534">
    <property type="entry name" value="Glycos_transf_1"/>
    <property type="match status" value="1"/>
</dbReference>
<evidence type="ECO:0008006" key="5">
    <source>
        <dbReference type="Google" id="ProtNLM"/>
    </source>
</evidence>
<dbReference type="Proteomes" id="UP000234857">
    <property type="component" value="Unassembled WGS sequence"/>
</dbReference>
<dbReference type="Pfam" id="PF13439">
    <property type="entry name" value="Glyco_transf_4"/>
    <property type="match status" value="1"/>
</dbReference>
<feature type="domain" description="Glycosyltransferase subfamily 4-like N-terminal" evidence="2">
    <location>
        <begin position="15"/>
        <end position="173"/>
    </location>
</feature>
<dbReference type="AlphaFoldDB" id="A0A2N5ZBT6"/>
<dbReference type="Gene3D" id="3.40.50.2000">
    <property type="entry name" value="Glycogen Phosphorylase B"/>
    <property type="match status" value="2"/>
</dbReference>
<comment type="caution">
    <text evidence="3">The sequence shown here is derived from an EMBL/GenBank/DDBJ whole genome shotgun (WGS) entry which is preliminary data.</text>
</comment>
<reference evidence="3 4" key="1">
    <citation type="submission" date="2017-11" db="EMBL/GenBank/DDBJ databases">
        <title>Genome-resolved metagenomics identifies genetic mobility, metabolic interactions, and unexpected diversity in perchlorate-reducing communities.</title>
        <authorList>
            <person name="Barnum T.P."/>
            <person name="Figueroa I.A."/>
            <person name="Carlstrom C.I."/>
            <person name="Lucas L.N."/>
            <person name="Engelbrektson A.L."/>
            <person name="Coates J.D."/>
        </authorList>
    </citation>
    <scope>NUCLEOTIDE SEQUENCE [LARGE SCALE GENOMIC DNA]</scope>
    <source>
        <strain evidence="3">BM706</strain>
    </source>
</reference>
<dbReference type="SUPFAM" id="SSF53756">
    <property type="entry name" value="UDP-Glycosyltransferase/glycogen phosphorylase"/>
    <property type="match status" value="1"/>
</dbReference>
<organism evidence="3 4">
    <name type="scientific">Muiribacterium halophilum</name>
    <dbReference type="NCBI Taxonomy" id="2053465"/>
    <lineage>
        <taxon>Bacteria</taxon>
        <taxon>Candidatus Muiribacteriota</taxon>
        <taxon>Candidatus Muiribacteriia</taxon>
        <taxon>Candidatus Muiribacteriales</taxon>
        <taxon>Candidatus Muiribacteriaceae</taxon>
        <taxon>Candidatus Muiribacterium</taxon>
    </lineage>
</organism>
<dbReference type="PANTHER" id="PTHR45947:SF3">
    <property type="entry name" value="SULFOQUINOVOSYL TRANSFERASE SQD2"/>
    <property type="match status" value="1"/>
</dbReference>
<dbReference type="InterPro" id="IPR028098">
    <property type="entry name" value="Glyco_trans_4-like_N"/>
</dbReference>
<dbReference type="GO" id="GO:0016757">
    <property type="term" value="F:glycosyltransferase activity"/>
    <property type="evidence" value="ECO:0007669"/>
    <property type="project" value="InterPro"/>
</dbReference>
<proteinExistence type="predicted"/>
<accession>A0A2N5ZBT6</accession>
<name>A0A2N5ZBT6_MUIH1</name>
<evidence type="ECO:0000313" key="3">
    <source>
        <dbReference type="EMBL" id="PLX16141.1"/>
    </source>
</evidence>
<protein>
    <recommendedName>
        <fullName evidence="5">Glycosyl transferase family 1</fullName>
    </recommendedName>
</protein>
<evidence type="ECO:0000259" key="1">
    <source>
        <dbReference type="Pfam" id="PF00534"/>
    </source>
</evidence>
<evidence type="ECO:0000313" key="4">
    <source>
        <dbReference type="Proteomes" id="UP000234857"/>
    </source>
</evidence>
<dbReference type="PANTHER" id="PTHR45947">
    <property type="entry name" value="SULFOQUINOVOSYL TRANSFERASE SQD2"/>
    <property type="match status" value="1"/>
</dbReference>
<dbReference type="InterPro" id="IPR001296">
    <property type="entry name" value="Glyco_trans_1"/>
</dbReference>
<evidence type="ECO:0000259" key="2">
    <source>
        <dbReference type="Pfam" id="PF13439"/>
    </source>
</evidence>